<feature type="domain" description="VWFA" evidence="1">
    <location>
        <begin position="504"/>
        <end position="706"/>
    </location>
</feature>
<dbReference type="SMART" id="SM00327">
    <property type="entry name" value="VWA"/>
    <property type="match status" value="2"/>
</dbReference>
<dbReference type="PANTHER" id="PTHR10579">
    <property type="entry name" value="CALCIUM-ACTIVATED CHLORIDE CHANNEL REGULATOR"/>
    <property type="match status" value="1"/>
</dbReference>
<dbReference type="OMA" id="ENINFNC"/>
<evidence type="ECO:0000313" key="2">
    <source>
        <dbReference type="EMBL" id="MBF7809034.1"/>
    </source>
</evidence>
<dbReference type="RefSeq" id="WP_012060366.1">
    <property type="nucleotide sequence ID" value="NZ_CP073279.1"/>
</dbReference>
<dbReference type="PANTHER" id="PTHR10579:SF167">
    <property type="entry name" value="OS02G0619600 PROTEIN"/>
    <property type="match status" value="1"/>
</dbReference>
<dbReference type="SUPFAM" id="SSF53300">
    <property type="entry name" value="vWA-like"/>
    <property type="match status" value="2"/>
</dbReference>
<dbReference type="InterPro" id="IPR051266">
    <property type="entry name" value="CLCR"/>
</dbReference>
<dbReference type="Pfam" id="PF00092">
    <property type="entry name" value="VWA"/>
    <property type="match status" value="2"/>
</dbReference>
<dbReference type="InterPro" id="IPR002035">
    <property type="entry name" value="VWF_A"/>
</dbReference>
<reference evidence="2" key="1">
    <citation type="submission" date="2020-11" db="EMBL/GenBank/DDBJ databases">
        <authorList>
            <person name="Thieme N."/>
            <person name="Liebl W."/>
            <person name="Zverlov V."/>
        </authorList>
    </citation>
    <scope>NUCLEOTIDE SEQUENCE</scope>
    <source>
        <strain evidence="2">NT08</strain>
    </source>
</reference>
<protein>
    <submittedName>
        <fullName evidence="2">VWA domain-containing protein</fullName>
    </submittedName>
</protein>
<dbReference type="Gene3D" id="3.40.50.410">
    <property type="entry name" value="von Willebrand factor, type A domain"/>
    <property type="match status" value="2"/>
</dbReference>
<dbReference type="CDD" id="cd00198">
    <property type="entry name" value="vWFA"/>
    <property type="match status" value="2"/>
</dbReference>
<dbReference type="AlphaFoldDB" id="A0AAE2UVL8"/>
<gene>
    <name evidence="2" type="ORF">IS491_10225</name>
</gene>
<evidence type="ECO:0000259" key="1">
    <source>
        <dbReference type="PROSITE" id="PS50234"/>
    </source>
</evidence>
<sequence length="962" mass="105112">MKLKGNKRKFLKKVSLIVSLMLILVSINSSVFRVKADIASKPQFTVTIDSYTPKNPKLGEEITINGTIHPQPFKISIPPKEIVLVLDSSGSMADNYKLTNLKKAATDFITKMSTVKNLKIAIVDFDTQATIINKLTDVSSSTNVTALKRSINNLTAGGGTNTGEGLRQAAYLLSNSSEQNPLASKNIIFMSDGEPTYYNWQTANSGWIWGDYNGTYYTYYDWSFNRVNYGFDSNHMPSGYRTGPYTGNYTGYKYQGSSYSNYYTDITQSNVASNVSQSGTGYSDTDGKSLNYAKIMGEIIKGKGYNVFSIGYGLDSDGNTKMQQIHSSMSTNNSNFYETDSGAIDAVFSNIGDDIADSYPITNVNFNYDPNTNTSIESINGNTIRLPDFNYKEVPGSNDGTTVTYSADPVPFTIKIKSNAYGDNISVFANSTVTFPWQSSIISANVPVQKISIEDNQLPDIHAILESITPNPANALQEIEIKYKINTDAFAYNLNGGSGGMITNAVFVVDLSSNMSQGNRWALMQNWFTNILLNDSNNGTDNTLKGQNIKFGVVGYNDSVKYPVDNGTYDRLFNRNNSSERETLRQLFQNNIMTPQSSNNRNIRPALEKADDLLVNKGDANANKAIILVNSGNVTYNQSDLDEIKNRGYKIISIDMSCNQNQNTTSNLSDVHKGLLGLDIDYLKSKNDGGNFNFGNIDMQNVADRLKAGISAKTLSINDAKLNFDLGSNFDAVEDGELGGTGKLRTITLPKITYTYNSQSSMWEQTSPQPFEVTFKVKSVDGKYGTLGFGPQDNNNISYTNFGGTITKKNIDTPSIYIGGVNNLQHGLYKGIDLSKNEPDIDGTTETLAKGATVTLGAYASGVANGNAITLKIADGINIEGDIKVYEVTNTGSINQIGIMSGQNGNYSYNVSNLSNSNGKILVLYTEKTPEIQGDYTNTITVQSISKPATVRIGESPLPDLF</sequence>
<feature type="domain" description="VWFA" evidence="1">
    <location>
        <begin position="81"/>
        <end position="351"/>
    </location>
</feature>
<comment type="caution">
    <text evidence="2">The sequence shown here is derived from an EMBL/GenBank/DDBJ whole genome shotgun (WGS) entry which is preliminary data.</text>
</comment>
<dbReference type="Proteomes" id="UP000631418">
    <property type="component" value="Unassembled WGS sequence"/>
</dbReference>
<accession>A0AAE2UVL8</accession>
<dbReference type="InterPro" id="IPR036465">
    <property type="entry name" value="vWFA_dom_sf"/>
</dbReference>
<proteinExistence type="predicted"/>
<name>A0AAE2UVL8_CLOBE</name>
<dbReference type="PROSITE" id="PS50234">
    <property type="entry name" value="VWFA"/>
    <property type="match status" value="2"/>
</dbReference>
<dbReference type="EMBL" id="JADOEF010000001">
    <property type="protein sequence ID" value="MBF7809034.1"/>
    <property type="molecule type" value="Genomic_DNA"/>
</dbReference>
<evidence type="ECO:0000313" key="3">
    <source>
        <dbReference type="Proteomes" id="UP000631418"/>
    </source>
</evidence>
<organism evidence="2 3">
    <name type="scientific">Clostridium beijerinckii</name>
    <name type="common">Clostridium MP</name>
    <dbReference type="NCBI Taxonomy" id="1520"/>
    <lineage>
        <taxon>Bacteria</taxon>
        <taxon>Bacillati</taxon>
        <taxon>Bacillota</taxon>
        <taxon>Clostridia</taxon>
        <taxon>Eubacteriales</taxon>
        <taxon>Clostridiaceae</taxon>
        <taxon>Clostridium</taxon>
    </lineage>
</organism>